<evidence type="ECO:0000313" key="2">
    <source>
        <dbReference type="EMBL" id="ABW31167.1"/>
    </source>
</evidence>
<keyword evidence="1" id="KW-1133">Transmembrane helix</keyword>
<dbReference type="Proteomes" id="UP000000268">
    <property type="component" value="Chromosome"/>
</dbReference>
<keyword evidence="1" id="KW-0812">Transmembrane</keyword>
<dbReference type="KEGG" id="amr:AM1_6235"/>
<organism evidence="2 3">
    <name type="scientific">Acaryochloris marina (strain MBIC 11017)</name>
    <dbReference type="NCBI Taxonomy" id="329726"/>
    <lineage>
        <taxon>Bacteria</taxon>
        <taxon>Bacillati</taxon>
        <taxon>Cyanobacteriota</taxon>
        <taxon>Cyanophyceae</taxon>
        <taxon>Acaryochloridales</taxon>
        <taxon>Acaryochloridaceae</taxon>
        <taxon>Acaryochloris</taxon>
    </lineage>
</organism>
<reference evidence="2 3" key="1">
    <citation type="journal article" date="2008" name="Proc. Natl. Acad. Sci. U.S.A.">
        <title>Niche adaptation and genome expansion in the chlorophyll d-producing cyanobacterium Acaryochloris marina.</title>
        <authorList>
            <person name="Swingley W.D."/>
            <person name="Chen M."/>
            <person name="Cheung P.C."/>
            <person name="Conrad A.L."/>
            <person name="Dejesa L.C."/>
            <person name="Hao J."/>
            <person name="Honchak B.M."/>
            <person name="Karbach L.E."/>
            <person name="Kurdoglu A."/>
            <person name="Lahiri S."/>
            <person name="Mastrian S.D."/>
            <person name="Miyashita H."/>
            <person name="Page L."/>
            <person name="Ramakrishna P."/>
            <person name="Satoh S."/>
            <person name="Sattley W.M."/>
            <person name="Shimada Y."/>
            <person name="Taylor H.L."/>
            <person name="Tomo T."/>
            <person name="Tsuchiya T."/>
            <person name="Wang Z.T."/>
            <person name="Raymond J."/>
            <person name="Mimuro M."/>
            <person name="Blankenship R.E."/>
            <person name="Touchman J.W."/>
        </authorList>
    </citation>
    <scope>NUCLEOTIDE SEQUENCE [LARGE SCALE GENOMIC DNA]</scope>
    <source>
        <strain evidence="3">MBIC 11017</strain>
    </source>
</reference>
<proteinExistence type="predicted"/>
<sequence>MGGTWAWGLCAISMMFCVSWGGLMARFIDRGRERQSDMEEKRPMWLQSWDEEMRGRSLF</sequence>
<keyword evidence="3" id="KW-1185">Reference proteome</keyword>
<gene>
    <name evidence="2" type="ordered locus">AM1_6235</name>
</gene>
<evidence type="ECO:0000256" key="1">
    <source>
        <dbReference type="SAM" id="Phobius"/>
    </source>
</evidence>
<dbReference type="HOGENOM" id="CLU_2949527_0_0_3"/>
<dbReference type="EMBL" id="CP000828">
    <property type="protein sequence ID" value="ABW31167.1"/>
    <property type="molecule type" value="Genomic_DNA"/>
</dbReference>
<keyword evidence="1" id="KW-0472">Membrane</keyword>
<dbReference type="AlphaFoldDB" id="B0C650"/>
<name>B0C650_ACAM1</name>
<accession>B0C650</accession>
<feature type="transmembrane region" description="Helical" evidence="1">
    <location>
        <begin position="6"/>
        <end position="28"/>
    </location>
</feature>
<evidence type="ECO:0000313" key="3">
    <source>
        <dbReference type="Proteomes" id="UP000000268"/>
    </source>
</evidence>
<protein>
    <submittedName>
        <fullName evidence="2">Uncharacterized protein</fullName>
    </submittedName>
</protein>